<keyword evidence="4" id="KW-1185">Reference proteome</keyword>
<dbReference type="InterPro" id="IPR029071">
    <property type="entry name" value="Ubiquitin-like_domsf"/>
</dbReference>
<feature type="region of interest" description="Disordered" evidence="1">
    <location>
        <begin position="162"/>
        <end position="219"/>
    </location>
</feature>
<reference evidence="4" key="2">
    <citation type="journal article" date="2013" name="Nat. Commun.">
        <title>Genome of the Chinese tree shrew.</title>
        <authorList>
            <person name="Fan Y."/>
            <person name="Huang Z.Y."/>
            <person name="Cao C.C."/>
            <person name="Chen C.S."/>
            <person name="Chen Y.X."/>
            <person name="Fan D.D."/>
            <person name="He J."/>
            <person name="Hou H.L."/>
            <person name="Hu L."/>
            <person name="Hu X.T."/>
            <person name="Jiang X.T."/>
            <person name="Lai R."/>
            <person name="Lang Y.S."/>
            <person name="Liang B."/>
            <person name="Liao S.G."/>
            <person name="Mu D."/>
            <person name="Ma Y.Y."/>
            <person name="Niu Y.Y."/>
            <person name="Sun X.Q."/>
            <person name="Xia J.Q."/>
            <person name="Xiao J."/>
            <person name="Xiong Z.Q."/>
            <person name="Xu L."/>
            <person name="Yang L."/>
            <person name="Zhang Y."/>
            <person name="Zhao W."/>
            <person name="Zhao X.D."/>
            <person name="Zheng Y.T."/>
            <person name="Zhou J.M."/>
            <person name="Zhu Y.B."/>
            <person name="Zhang G.J."/>
            <person name="Wang J."/>
            <person name="Yao Y.G."/>
        </authorList>
    </citation>
    <scope>NUCLEOTIDE SEQUENCE [LARGE SCALE GENOMIC DNA]</scope>
</reference>
<dbReference type="InterPro" id="IPR018979">
    <property type="entry name" value="FERM_N"/>
</dbReference>
<proteinExistence type="predicted"/>
<evidence type="ECO:0000313" key="3">
    <source>
        <dbReference type="EMBL" id="ELW67387.1"/>
    </source>
</evidence>
<evidence type="ECO:0000259" key="2">
    <source>
        <dbReference type="Pfam" id="PF09379"/>
    </source>
</evidence>
<dbReference type="EMBL" id="KB320617">
    <property type="protein sequence ID" value="ELW67387.1"/>
    <property type="molecule type" value="Genomic_DNA"/>
</dbReference>
<name>L9L1W9_TUPCH</name>
<dbReference type="Proteomes" id="UP000011518">
    <property type="component" value="Unassembled WGS sequence"/>
</dbReference>
<dbReference type="Pfam" id="PF09379">
    <property type="entry name" value="FERM_N"/>
    <property type="match status" value="1"/>
</dbReference>
<organism evidence="3 4">
    <name type="scientific">Tupaia chinensis</name>
    <name type="common">Chinese tree shrew</name>
    <name type="synonym">Tupaia belangeri chinensis</name>
    <dbReference type="NCBI Taxonomy" id="246437"/>
    <lineage>
        <taxon>Eukaryota</taxon>
        <taxon>Metazoa</taxon>
        <taxon>Chordata</taxon>
        <taxon>Craniata</taxon>
        <taxon>Vertebrata</taxon>
        <taxon>Euteleostomi</taxon>
        <taxon>Mammalia</taxon>
        <taxon>Eutheria</taxon>
        <taxon>Euarchontoglires</taxon>
        <taxon>Scandentia</taxon>
        <taxon>Tupaiidae</taxon>
        <taxon>Tupaia</taxon>
    </lineage>
</organism>
<feature type="domain" description="FERM N-terminal" evidence="2">
    <location>
        <begin position="227"/>
        <end position="268"/>
    </location>
</feature>
<dbReference type="AlphaFoldDB" id="L9L1W9"/>
<feature type="compositionally biased region" description="Gly residues" evidence="1">
    <location>
        <begin position="198"/>
        <end position="214"/>
    </location>
</feature>
<evidence type="ECO:0000256" key="1">
    <source>
        <dbReference type="SAM" id="MobiDB-lite"/>
    </source>
</evidence>
<dbReference type="SUPFAM" id="SSF54236">
    <property type="entry name" value="Ubiquitin-like"/>
    <property type="match status" value="1"/>
</dbReference>
<reference evidence="4" key="1">
    <citation type="submission" date="2012-07" db="EMBL/GenBank/DDBJ databases">
        <title>Genome of the Chinese tree shrew, a rising model animal genetically related to primates.</title>
        <authorList>
            <person name="Zhang G."/>
            <person name="Fan Y."/>
            <person name="Yao Y."/>
            <person name="Huang Z."/>
        </authorList>
    </citation>
    <scope>NUCLEOTIDE SEQUENCE [LARGE SCALE GENOMIC DNA]</scope>
</reference>
<evidence type="ECO:0000313" key="4">
    <source>
        <dbReference type="Proteomes" id="UP000011518"/>
    </source>
</evidence>
<gene>
    <name evidence="3" type="ORF">TREES_T100014633</name>
</gene>
<accession>L9L1W9</accession>
<sequence length="345" mass="36211">MQAAGRCLEGLWSVENADNAVAAQGSHPDRCGSLAFLSAHQAPGVAPLCCGRVLMASCACPVALAQKAADAGPELAQSLCWRLLCTFGELSTGPYKSQWSGPDVGTEVPQNDRRHGTGHFVSQEVYVWQNKTFLVFTRKNIIVTVLVDLSFLDNGVTIISGGGGSGEDGGGVEEDSVEVDGGEDGGGVEDGGEEDGGSCEGSGGGEGGGEGEGGGGDEDDSVVVKVVVVVKMMKSTKGSVVLGHVFRHVNLAEIDYFGLRYCDRSHQTTTLKTPDKVSPDDSLHVFSFLCRKMSHLSLDSSPCLMNLCVLCAVLHAECRRQAPHPRALAASSSLLRHAYRSSVAR</sequence>
<feature type="compositionally biased region" description="Acidic residues" evidence="1">
    <location>
        <begin position="170"/>
        <end position="197"/>
    </location>
</feature>
<protein>
    <submittedName>
        <fullName evidence="3">Band 4.1-like protein 4A</fullName>
    </submittedName>
</protein>
<dbReference type="InParanoid" id="L9L1W9"/>
<dbReference type="Gene3D" id="3.10.20.90">
    <property type="entry name" value="Phosphatidylinositol 3-kinase Catalytic Subunit, Chain A, domain 1"/>
    <property type="match status" value="1"/>
</dbReference>